<comment type="caution">
    <text evidence="6">The sequence shown here is derived from an EMBL/GenBank/DDBJ whole genome shotgun (WGS) entry which is preliminary data.</text>
</comment>
<organism evidence="6 7">
    <name type="scientific">Candidatus Roizmanbacteria bacterium CG17_big_fil_post_rev_8_21_14_2_50_39_7</name>
    <dbReference type="NCBI Taxonomy" id="1974858"/>
    <lineage>
        <taxon>Bacteria</taxon>
        <taxon>Candidatus Roizmaniibacteriota</taxon>
    </lineage>
</organism>
<dbReference type="SMART" id="SM00382">
    <property type="entry name" value="AAA"/>
    <property type="match status" value="1"/>
</dbReference>
<dbReference type="GO" id="GO:0022857">
    <property type="term" value="F:transmembrane transporter activity"/>
    <property type="evidence" value="ECO:0007669"/>
    <property type="project" value="UniProtKB-ARBA"/>
</dbReference>
<keyword evidence="3" id="KW-0547">Nucleotide-binding</keyword>
<protein>
    <submittedName>
        <fullName evidence="6">Lipoprotein-releasing system ATP-binding protein LolD</fullName>
    </submittedName>
</protein>
<dbReference type="AlphaFoldDB" id="A0A2M7EJT7"/>
<dbReference type="PROSITE" id="PS00211">
    <property type="entry name" value="ABC_TRANSPORTER_1"/>
    <property type="match status" value="1"/>
</dbReference>
<dbReference type="InterPro" id="IPR017871">
    <property type="entry name" value="ABC_transporter-like_CS"/>
</dbReference>
<dbReference type="EMBL" id="PFEV01000142">
    <property type="protein sequence ID" value="PIV70847.1"/>
    <property type="molecule type" value="Genomic_DNA"/>
</dbReference>
<reference evidence="7" key="1">
    <citation type="submission" date="2017-09" db="EMBL/GenBank/DDBJ databases">
        <title>Depth-based differentiation of microbial function through sediment-hosted aquifers and enrichment of novel symbionts in the deep terrestrial subsurface.</title>
        <authorList>
            <person name="Probst A.J."/>
            <person name="Ladd B."/>
            <person name="Jarett J.K."/>
            <person name="Geller-Mcgrath D.E."/>
            <person name="Sieber C.M.K."/>
            <person name="Emerson J.B."/>
            <person name="Anantharaman K."/>
            <person name="Thomas B.C."/>
            <person name="Malmstrom R."/>
            <person name="Stieglmeier M."/>
            <person name="Klingl A."/>
            <person name="Woyke T."/>
            <person name="Ryan C.M."/>
            <person name="Banfield J.F."/>
        </authorList>
    </citation>
    <scope>NUCLEOTIDE SEQUENCE [LARGE SCALE GENOMIC DNA]</scope>
</reference>
<dbReference type="Gene3D" id="3.40.50.300">
    <property type="entry name" value="P-loop containing nucleotide triphosphate hydrolases"/>
    <property type="match status" value="1"/>
</dbReference>
<dbReference type="InterPro" id="IPR003439">
    <property type="entry name" value="ABC_transporter-like_ATP-bd"/>
</dbReference>
<gene>
    <name evidence="6" type="ORF">COW57_02995</name>
</gene>
<dbReference type="InterPro" id="IPR003593">
    <property type="entry name" value="AAA+_ATPase"/>
</dbReference>
<comment type="similarity">
    <text evidence="1">Belongs to the ABC transporter superfamily.</text>
</comment>
<dbReference type="GO" id="GO:0098796">
    <property type="term" value="C:membrane protein complex"/>
    <property type="evidence" value="ECO:0007669"/>
    <property type="project" value="UniProtKB-ARBA"/>
</dbReference>
<dbReference type="GO" id="GO:0005524">
    <property type="term" value="F:ATP binding"/>
    <property type="evidence" value="ECO:0007669"/>
    <property type="project" value="UniProtKB-KW"/>
</dbReference>
<name>A0A2M7EJT7_9BACT</name>
<evidence type="ECO:0000313" key="7">
    <source>
        <dbReference type="Proteomes" id="UP000228762"/>
    </source>
</evidence>
<dbReference type="Pfam" id="PF00005">
    <property type="entry name" value="ABC_tran"/>
    <property type="match status" value="1"/>
</dbReference>
<dbReference type="GO" id="GO:0016887">
    <property type="term" value="F:ATP hydrolysis activity"/>
    <property type="evidence" value="ECO:0007669"/>
    <property type="project" value="InterPro"/>
</dbReference>
<evidence type="ECO:0000256" key="2">
    <source>
        <dbReference type="ARBA" id="ARBA00022448"/>
    </source>
</evidence>
<evidence type="ECO:0000256" key="4">
    <source>
        <dbReference type="ARBA" id="ARBA00022840"/>
    </source>
</evidence>
<evidence type="ECO:0000259" key="5">
    <source>
        <dbReference type="PROSITE" id="PS50893"/>
    </source>
</evidence>
<dbReference type="SUPFAM" id="SSF52540">
    <property type="entry name" value="P-loop containing nucleoside triphosphate hydrolases"/>
    <property type="match status" value="1"/>
</dbReference>
<dbReference type="FunFam" id="3.40.50.300:FF:000032">
    <property type="entry name" value="Export ABC transporter ATP-binding protein"/>
    <property type="match status" value="1"/>
</dbReference>
<accession>A0A2M7EJT7</accession>
<feature type="domain" description="ABC transporter" evidence="5">
    <location>
        <begin position="2"/>
        <end position="191"/>
    </location>
</feature>
<dbReference type="Proteomes" id="UP000228762">
    <property type="component" value="Unassembled WGS sequence"/>
</dbReference>
<keyword evidence="4 6" id="KW-0067">ATP-binding</keyword>
<evidence type="ECO:0000256" key="3">
    <source>
        <dbReference type="ARBA" id="ARBA00022741"/>
    </source>
</evidence>
<proteinExistence type="inferred from homology"/>
<evidence type="ECO:0000256" key="1">
    <source>
        <dbReference type="ARBA" id="ARBA00005417"/>
    </source>
</evidence>
<dbReference type="PANTHER" id="PTHR42798">
    <property type="entry name" value="LIPOPROTEIN-RELEASING SYSTEM ATP-BINDING PROTEIN LOLD"/>
    <property type="match status" value="1"/>
</dbReference>
<keyword evidence="6" id="KW-0449">Lipoprotein</keyword>
<dbReference type="PANTHER" id="PTHR42798:SF7">
    <property type="entry name" value="ALPHA-D-RIBOSE 1-METHYLPHOSPHONATE 5-TRIPHOSPHATE SYNTHASE SUBUNIT PHNL"/>
    <property type="match status" value="1"/>
</dbReference>
<keyword evidence="2" id="KW-0813">Transport</keyword>
<dbReference type="CDD" id="cd03255">
    <property type="entry name" value="ABC_MJ0796_LolCDE_FtsE"/>
    <property type="match status" value="1"/>
</dbReference>
<dbReference type="InterPro" id="IPR027417">
    <property type="entry name" value="P-loop_NTPase"/>
</dbReference>
<dbReference type="InterPro" id="IPR017911">
    <property type="entry name" value="MacB-like_ATP-bd"/>
</dbReference>
<sequence>MIKLQHVNKSYMLDDEIIFSALKNIDLEIKQGEFTSIIGPSGSGKSTLMHIIGLLDQPTSGSIFIEGKDVSKLNDDELSSLRNTFVGFVFQQFNLINKLTVLENILIPTIYTRSVLPYDPVEKARYLLKRFGLETKEKSFPNKISGGQQQRVAIARALIMNPQLILADEPTGNLDTKSGAEILKLLHELHDN</sequence>
<dbReference type="PROSITE" id="PS50893">
    <property type="entry name" value="ABC_TRANSPORTER_2"/>
    <property type="match status" value="1"/>
</dbReference>
<feature type="non-terminal residue" evidence="6">
    <location>
        <position position="192"/>
    </location>
</feature>
<evidence type="ECO:0000313" key="6">
    <source>
        <dbReference type="EMBL" id="PIV70847.1"/>
    </source>
</evidence>